<comment type="subcellular location">
    <subcellularLocation>
        <location evidence="1 5">Periplasm</location>
    </subcellularLocation>
</comment>
<dbReference type="InterPro" id="IPR011042">
    <property type="entry name" value="6-blade_b-propeller_TolB-like"/>
</dbReference>
<gene>
    <name evidence="5" type="primary">tolB</name>
    <name evidence="7" type="ORF">BECKFM1743A_GA0114220_1003910</name>
    <name evidence="9" type="ORF">BECKFM1743B_GA0114221_101662</name>
    <name evidence="8" type="ORF">BECKFM1743C_GA0114222_101586</name>
</gene>
<proteinExistence type="inferred from homology"/>
<keyword evidence="5" id="KW-0131">Cell cycle</keyword>
<evidence type="ECO:0000256" key="1">
    <source>
        <dbReference type="ARBA" id="ARBA00004418"/>
    </source>
</evidence>
<dbReference type="GO" id="GO:0051301">
    <property type="term" value="P:cell division"/>
    <property type="evidence" value="ECO:0007669"/>
    <property type="project" value="UniProtKB-UniRule"/>
</dbReference>
<keyword evidence="5" id="KW-0132">Cell division</keyword>
<evidence type="ECO:0000313" key="8">
    <source>
        <dbReference type="EMBL" id="VFJ55484.1"/>
    </source>
</evidence>
<dbReference type="NCBIfam" id="TIGR02800">
    <property type="entry name" value="propeller_TolB"/>
    <property type="match status" value="1"/>
</dbReference>
<evidence type="ECO:0000256" key="2">
    <source>
        <dbReference type="ARBA" id="ARBA00009820"/>
    </source>
</evidence>
<dbReference type="InterPro" id="IPR014167">
    <property type="entry name" value="Tol-Pal_TolB"/>
</dbReference>
<keyword evidence="4 5" id="KW-0574">Periplasm</keyword>
<dbReference type="Pfam" id="PF04052">
    <property type="entry name" value="TolB_N"/>
    <property type="match status" value="1"/>
</dbReference>
<evidence type="ECO:0000259" key="6">
    <source>
        <dbReference type="Pfam" id="PF04052"/>
    </source>
</evidence>
<dbReference type="Pfam" id="PF07676">
    <property type="entry name" value="PD40"/>
    <property type="match status" value="5"/>
</dbReference>
<evidence type="ECO:0000256" key="4">
    <source>
        <dbReference type="ARBA" id="ARBA00022764"/>
    </source>
</evidence>
<dbReference type="AlphaFoldDB" id="A0A450SNT6"/>
<protein>
    <recommendedName>
        <fullName evidence="5">Tol-Pal system protein TolB</fullName>
    </recommendedName>
</protein>
<dbReference type="Gene3D" id="3.40.50.10070">
    <property type="entry name" value="TolB, N-terminal domain"/>
    <property type="match status" value="1"/>
</dbReference>
<dbReference type="SUPFAM" id="SSF69304">
    <property type="entry name" value="Tricorn protease N-terminal domain"/>
    <property type="match status" value="1"/>
</dbReference>
<dbReference type="InterPro" id="IPR007195">
    <property type="entry name" value="TolB_N"/>
</dbReference>
<dbReference type="PANTHER" id="PTHR36842:SF1">
    <property type="entry name" value="PROTEIN TOLB"/>
    <property type="match status" value="1"/>
</dbReference>
<accession>A0A450SNT6</accession>
<dbReference type="Gene3D" id="2.120.10.30">
    <property type="entry name" value="TolB, C-terminal domain"/>
    <property type="match status" value="1"/>
</dbReference>
<dbReference type="HAMAP" id="MF_00671">
    <property type="entry name" value="TolB"/>
    <property type="match status" value="1"/>
</dbReference>
<dbReference type="EMBL" id="CAADFA010000158">
    <property type="protein sequence ID" value="VFJ55484.1"/>
    <property type="molecule type" value="Genomic_DNA"/>
</dbReference>
<comment type="similarity">
    <text evidence="2 5">Belongs to the TolB family.</text>
</comment>
<organism evidence="8">
    <name type="scientific">Candidatus Kentrum sp. FM</name>
    <dbReference type="NCBI Taxonomy" id="2126340"/>
    <lineage>
        <taxon>Bacteria</taxon>
        <taxon>Pseudomonadati</taxon>
        <taxon>Pseudomonadota</taxon>
        <taxon>Gammaproteobacteria</taxon>
        <taxon>Candidatus Kentrum</taxon>
    </lineage>
</organism>
<dbReference type="PANTHER" id="PTHR36842">
    <property type="entry name" value="PROTEIN TOLB HOMOLOG"/>
    <property type="match status" value="1"/>
</dbReference>
<dbReference type="EMBL" id="CAADFL010000166">
    <property type="protein sequence ID" value="VFK11053.1"/>
    <property type="molecule type" value="Genomic_DNA"/>
</dbReference>
<comment type="subunit">
    <text evidence="5">The Tol-Pal system is composed of five core proteins: the inner membrane proteins TolA, TolQ and TolR, the periplasmic protein TolB and the outer membrane protein Pal. They form a network linking the inner and outer membranes and the peptidoglycan layer.</text>
</comment>
<evidence type="ECO:0000256" key="3">
    <source>
        <dbReference type="ARBA" id="ARBA00022729"/>
    </source>
</evidence>
<sequence length="471" mass="51750">MRVFFHHHRHNHRHGSHHNRPPVSCTVQTFVARIIRRCRLTVPLVGAVVSLFMAGNARADLIIPPITESLESAQPIAIVPFGWKGTAAAPPVVIEEIVASDLERSGRFLPMPRQELPAIPTTKEQVNFNDWRLLGANLVIGKTTHLPDGQYGVDFRLFDVFSGKQLTGYQFTASGDNLRTIAHRISDIIYQQLTGERGAFNTRIAYITEVETKARKKRYTLYIADSDGGRAIRVLASSQPLLSPAWAPNGQKLAYVSFEDGTSHVYIHQLAKNVAQRRRRVASFRGINGAPAWSPDGSRLALTLSKDGNAEIYVVVTATGEFTRITRNGAIDTEPAWSPDGKSLVFTSDRSGSPQIYRVPAQGGQAQRLTFEGKYNTCAAFSPDGTRLALIHGNQGAYRIGLLELDTGFLRVLTDTTLDESPSFAPNGSTILYATTDRHGSALAAVSIEGGARYRLAVQRGKVREPAWAPW</sequence>
<name>A0A450SNT6_9GAMM</name>
<keyword evidence="3 5" id="KW-0732">Signal</keyword>
<evidence type="ECO:0000256" key="5">
    <source>
        <dbReference type="HAMAP-Rule" id="MF_00671"/>
    </source>
</evidence>
<dbReference type="EMBL" id="CAADEZ010000039">
    <property type="protein sequence ID" value="VFJ46670.1"/>
    <property type="molecule type" value="Genomic_DNA"/>
</dbReference>
<feature type="domain" description="TolB N-terminal" evidence="6">
    <location>
        <begin position="66"/>
        <end position="166"/>
    </location>
</feature>
<comment type="function">
    <text evidence="5">Part of the Tol-Pal system, which plays a role in outer membrane invagination during cell division and is important for maintaining outer membrane integrity.</text>
</comment>
<reference evidence="8" key="1">
    <citation type="submission" date="2019-02" db="EMBL/GenBank/DDBJ databases">
        <authorList>
            <person name="Gruber-Vodicka R. H."/>
            <person name="Seah K. B. B."/>
        </authorList>
    </citation>
    <scope>NUCLEOTIDE SEQUENCE</scope>
    <source>
        <strain evidence="7">BECK_BZ163</strain>
        <strain evidence="9">BECK_BZ164</strain>
        <strain evidence="8">BECK_BZ165</strain>
    </source>
</reference>
<dbReference type="GO" id="GO:0017038">
    <property type="term" value="P:protein import"/>
    <property type="evidence" value="ECO:0007669"/>
    <property type="project" value="InterPro"/>
</dbReference>
<dbReference type="GO" id="GO:0042597">
    <property type="term" value="C:periplasmic space"/>
    <property type="evidence" value="ECO:0007669"/>
    <property type="project" value="UniProtKB-SubCell"/>
</dbReference>
<evidence type="ECO:0000313" key="7">
    <source>
        <dbReference type="EMBL" id="VFJ46670.1"/>
    </source>
</evidence>
<evidence type="ECO:0000313" key="9">
    <source>
        <dbReference type="EMBL" id="VFK11053.1"/>
    </source>
</evidence>
<dbReference type="SUPFAM" id="SSF52964">
    <property type="entry name" value="TolB, N-terminal domain"/>
    <property type="match status" value="1"/>
</dbReference>
<dbReference type="InterPro" id="IPR011659">
    <property type="entry name" value="WD40"/>
</dbReference>